<protein>
    <submittedName>
        <fullName evidence="2">Zinc finger MYM-type protein 1-like</fullName>
    </submittedName>
</protein>
<organism evidence="2 3">
    <name type="scientific">Aphis craccivora</name>
    <name type="common">Cowpea aphid</name>
    <dbReference type="NCBI Taxonomy" id="307492"/>
    <lineage>
        <taxon>Eukaryota</taxon>
        <taxon>Metazoa</taxon>
        <taxon>Ecdysozoa</taxon>
        <taxon>Arthropoda</taxon>
        <taxon>Hexapoda</taxon>
        <taxon>Insecta</taxon>
        <taxon>Pterygota</taxon>
        <taxon>Neoptera</taxon>
        <taxon>Paraneoptera</taxon>
        <taxon>Hemiptera</taxon>
        <taxon>Sternorrhyncha</taxon>
        <taxon>Aphidomorpha</taxon>
        <taxon>Aphidoidea</taxon>
        <taxon>Aphididae</taxon>
        <taxon>Aphidini</taxon>
        <taxon>Aphis</taxon>
        <taxon>Aphis</taxon>
    </lineage>
</organism>
<sequence>MAGEKYTSNNDSEHESEENSDSDQNEDEGEINVHKHKNLDVLLHMLQVCHKAGLKMTTISQDRLEQLLLMSCESDVEIDNGQVIDIFSNCSSVLKKHLL</sequence>
<evidence type="ECO:0000313" key="3">
    <source>
        <dbReference type="Proteomes" id="UP000478052"/>
    </source>
</evidence>
<proteinExistence type="predicted"/>
<evidence type="ECO:0000256" key="1">
    <source>
        <dbReference type="SAM" id="MobiDB-lite"/>
    </source>
</evidence>
<dbReference type="EMBL" id="VUJU01003423">
    <property type="protein sequence ID" value="KAF0757946.1"/>
    <property type="molecule type" value="Genomic_DNA"/>
</dbReference>
<dbReference type="Proteomes" id="UP000478052">
    <property type="component" value="Unassembled WGS sequence"/>
</dbReference>
<gene>
    <name evidence="2" type="ORF">FWK35_00008444</name>
</gene>
<comment type="caution">
    <text evidence="2">The sequence shown here is derived from an EMBL/GenBank/DDBJ whole genome shotgun (WGS) entry which is preliminary data.</text>
</comment>
<dbReference type="AlphaFoldDB" id="A0A6G0YLJ9"/>
<accession>A0A6G0YLJ9</accession>
<keyword evidence="3" id="KW-1185">Reference proteome</keyword>
<evidence type="ECO:0000313" key="2">
    <source>
        <dbReference type="EMBL" id="KAF0757946.1"/>
    </source>
</evidence>
<reference evidence="2 3" key="1">
    <citation type="submission" date="2019-08" db="EMBL/GenBank/DDBJ databases">
        <title>Whole genome of Aphis craccivora.</title>
        <authorList>
            <person name="Voronova N.V."/>
            <person name="Shulinski R.S."/>
            <person name="Bandarenka Y.V."/>
            <person name="Zhorov D.G."/>
            <person name="Warner D."/>
        </authorList>
    </citation>
    <scope>NUCLEOTIDE SEQUENCE [LARGE SCALE GENOMIC DNA]</scope>
    <source>
        <strain evidence="2">180601</strain>
        <tissue evidence="2">Whole Body</tissue>
    </source>
</reference>
<feature type="compositionally biased region" description="Acidic residues" evidence="1">
    <location>
        <begin position="14"/>
        <end position="30"/>
    </location>
</feature>
<feature type="region of interest" description="Disordered" evidence="1">
    <location>
        <begin position="1"/>
        <end position="33"/>
    </location>
</feature>
<name>A0A6G0YLJ9_APHCR</name>